<feature type="region of interest" description="Disordered" evidence="1">
    <location>
        <begin position="1"/>
        <end position="86"/>
    </location>
</feature>
<sequence length="113" mass="12507">MGHTLRNTPSTIPKPQLAQATIPKAPFYLGTHTHWGAPYETPHQPHQSPGLPGQPYQKPRFNQAPTHIGAHPTKRPTNHTKAPARLGTCTKVPFYLDTHTKKSQLIRAPTPKS</sequence>
<keyword evidence="3" id="KW-1185">Reference proteome</keyword>
<proteinExistence type="predicted"/>
<protein>
    <submittedName>
        <fullName evidence="2">Uncharacterized protein</fullName>
    </submittedName>
</protein>
<evidence type="ECO:0000313" key="2">
    <source>
        <dbReference type="EMBL" id="RPB02558.1"/>
    </source>
</evidence>
<dbReference type="EMBL" id="ML120367">
    <property type="protein sequence ID" value="RPB02558.1"/>
    <property type="molecule type" value="Genomic_DNA"/>
</dbReference>
<accession>A0A3N4JZ69</accession>
<reference evidence="2 3" key="1">
    <citation type="journal article" date="2018" name="Nat. Ecol. Evol.">
        <title>Pezizomycetes genomes reveal the molecular basis of ectomycorrhizal truffle lifestyle.</title>
        <authorList>
            <person name="Murat C."/>
            <person name="Payen T."/>
            <person name="Noel B."/>
            <person name="Kuo A."/>
            <person name="Morin E."/>
            <person name="Chen J."/>
            <person name="Kohler A."/>
            <person name="Krizsan K."/>
            <person name="Balestrini R."/>
            <person name="Da Silva C."/>
            <person name="Montanini B."/>
            <person name="Hainaut M."/>
            <person name="Levati E."/>
            <person name="Barry K.W."/>
            <person name="Belfiori B."/>
            <person name="Cichocki N."/>
            <person name="Clum A."/>
            <person name="Dockter R.B."/>
            <person name="Fauchery L."/>
            <person name="Guy J."/>
            <person name="Iotti M."/>
            <person name="Le Tacon F."/>
            <person name="Lindquist E.A."/>
            <person name="Lipzen A."/>
            <person name="Malagnac F."/>
            <person name="Mello A."/>
            <person name="Molinier V."/>
            <person name="Miyauchi S."/>
            <person name="Poulain J."/>
            <person name="Riccioni C."/>
            <person name="Rubini A."/>
            <person name="Sitrit Y."/>
            <person name="Splivallo R."/>
            <person name="Traeger S."/>
            <person name="Wang M."/>
            <person name="Zifcakova L."/>
            <person name="Wipf D."/>
            <person name="Zambonelli A."/>
            <person name="Paolocci F."/>
            <person name="Nowrousian M."/>
            <person name="Ottonello S."/>
            <person name="Baldrian P."/>
            <person name="Spatafora J.W."/>
            <person name="Henrissat B."/>
            <person name="Nagy L.G."/>
            <person name="Aury J.M."/>
            <person name="Wincker P."/>
            <person name="Grigoriev I.V."/>
            <person name="Bonfante P."/>
            <person name="Martin F.M."/>
        </authorList>
    </citation>
    <scope>NUCLEOTIDE SEQUENCE [LARGE SCALE GENOMIC DNA]</scope>
    <source>
        <strain evidence="2 3">120613-1</strain>
    </source>
</reference>
<evidence type="ECO:0000313" key="3">
    <source>
        <dbReference type="Proteomes" id="UP000276215"/>
    </source>
</evidence>
<evidence type="ECO:0000256" key="1">
    <source>
        <dbReference type="SAM" id="MobiDB-lite"/>
    </source>
</evidence>
<gene>
    <name evidence="2" type="ORF">L873DRAFT_1802012</name>
</gene>
<dbReference type="AlphaFoldDB" id="A0A3N4JZ69"/>
<name>A0A3N4JZ69_9PEZI</name>
<organism evidence="2 3">
    <name type="scientific">Choiromyces venosus 120613-1</name>
    <dbReference type="NCBI Taxonomy" id="1336337"/>
    <lineage>
        <taxon>Eukaryota</taxon>
        <taxon>Fungi</taxon>
        <taxon>Dikarya</taxon>
        <taxon>Ascomycota</taxon>
        <taxon>Pezizomycotina</taxon>
        <taxon>Pezizomycetes</taxon>
        <taxon>Pezizales</taxon>
        <taxon>Tuberaceae</taxon>
        <taxon>Choiromyces</taxon>
    </lineage>
</organism>
<feature type="compositionally biased region" description="Polar residues" evidence="1">
    <location>
        <begin position="1"/>
        <end position="13"/>
    </location>
</feature>
<dbReference type="Proteomes" id="UP000276215">
    <property type="component" value="Unassembled WGS sequence"/>
</dbReference>